<dbReference type="PANTHER" id="PTHR10253">
    <property type="entry name" value="POLYCOMB PROTEIN"/>
    <property type="match status" value="1"/>
</dbReference>
<dbReference type="AlphaFoldDB" id="W9QZV6"/>
<name>W9QZV6_9ROSA</name>
<dbReference type="eggNOG" id="KOG1034">
    <property type="taxonomic scope" value="Eukaryota"/>
</dbReference>
<evidence type="ECO:0000256" key="2">
    <source>
        <dbReference type="ARBA" id="ARBA00022574"/>
    </source>
</evidence>
<evidence type="ECO:0000313" key="7">
    <source>
        <dbReference type="EMBL" id="EXB52562.1"/>
    </source>
</evidence>
<sequence length="406" mass="45603">MAKFALGSEPVVGSLTPSKKREYKVTNRLQEGKRPLYAVVFNFIDSRFFNVFATVGGNRIGGIRGSFASNIQTQFSIQSPPFPLQALFYRLLTHGIPHANQFLTDLSVKLDNNCQVSQYLFLLRLPVTVYQCLEGGVIAVLQSYIDEDKDESFYTVSWACNNDGSPFVVAGGINGIIRVIDAGTEKIHKDESVRLWNVETGICILIFAGAGGHRNEVLSVDFHPSDTYRIASCGMDNTVKIWSMKEFWTYVEKSFTWTDLPSKFPTKYVFIASVHSNYVDCNRWLGDFVLSKSVDNEIVLWEPKMKEQSPGEGTVDILQKYPVPECDIWFIKFSCDFHYNAAAIGNREGKIYVWELQSSPPVLIARLSHAQSKSPIRQTAVSFDGSTILSCCEDGTIWRWDAIASS</sequence>
<gene>
    <name evidence="7" type="ORF">L484_001415</name>
</gene>
<evidence type="ECO:0000256" key="3">
    <source>
        <dbReference type="ARBA" id="ARBA00022737"/>
    </source>
</evidence>
<dbReference type="InterPro" id="IPR015943">
    <property type="entry name" value="WD40/YVTN_repeat-like_dom_sf"/>
</dbReference>
<comment type="similarity">
    <text evidence="1">Belongs to the WD repeat ESC family.</text>
</comment>
<reference evidence="8" key="1">
    <citation type="submission" date="2013-01" db="EMBL/GenBank/DDBJ databases">
        <title>Draft Genome Sequence of a Mulberry Tree, Morus notabilis C.K. Schneid.</title>
        <authorList>
            <person name="He N."/>
            <person name="Zhao S."/>
        </authorList>
    </citation>
    <scope>NUCLEOTIDE SEQUENCE</scope>
</reference>
<dbReference type="InterPro" id="IPR001680">
    <property type="entry name" value="WD40_rpt"/>
</dbReference>
<evidence type="ECO:0000256" key="1">
    <source>
        <dbReference type="ARBA" id="ARBA00008075"/>
    </source>
</evidence>
<keyword evidence="2 6" id="KW-0853">WD repeat</keyword>
<dbReference type="SMART" id="SM00320">
    <property type="entry name" value="WD40"/>
    <property type="match status" value="5"/>
</dbReference>
<dbReference type="PROSITE" id="PS50294">
    <property type="entry name" value="WD_REPEATS_REGION"/>
    <property type="match status" value="1"/>
</dbReference>
<dbReference type="SUPFAM" id="SSF50978">
    <property type="entry name" value="WD40 repeat-like"/>
    <property type="match status" value="1"/>
</dbReference>
<evidence type="ECO:0000256" key="5">
    <source>
        <dbReference type="ARBA" id="ARBA00023163"/>
    </source>
</evidence>
<protein>
    <submittedName>
        <fullName evidence="7">Polycomb group protein FIE2</fullName>
    </submittedName>
</protein>
<keyword evidence="8" id="KW-1185">Reference proteome</keyword>
<evidence type="ECO:0000256" key="4">
    <source>
        <dbReference type="ARBA" id="ARBA00023015"/>
    </source>
</evidence>
<dbReference type="InterPro" id="IPR036322">
    <property type="entry name" value="WD40_repeat_dom_sf"/>
</dbReference>
<accession>W9QZV6</accession>
<proteinExistence type="inferred from homology"/>
<organism evidence="7 8">
    <name type="scientific">Morus notabilis</name>
    <dbReference type="NCBI Taxonomy" id="981085"/>
    <lineage>
        <taxon>Eukaryota</taxon>
        <taxon>Viridiplantae</taxon>
        <taxon>Streptophyta</taxon>
        <taxon>Embryophyta</taxon>
        <taxon>Tracheophyta</taxon>
        <taxon>Spermatophyta</taxon>
        <taxon>Magnoliopsida</taxon>
        <taxon>eudicotyledons</taxon>
        <taxon>Gunneridae</taxon>
        <taxon>Pentapetalae</taxon>
        <taxon>rosids</taxon>
        <taxon>fabids</taxon>
        <taxon>Rosales</taxon>
        <taxon>Moraceae</taxon>
        <taxon>Moreae</taxon>
        <taxon>Morus</taxon>
    </lineage>
</organism>
<feature type="repeat" description="WD" evidence="6">
    <location>
        <begin position="210"/>
        <end position="245"/>
    </location>
</feature>
<dbReference type="Gene3D" id="2.130.10.10">
    <property type="entry name" value="YVTN repeat-like/Quinoprotein amine dehydrogenase"/>
    <property type="match status" value="1"/>
</dbReference>
<dbReference type="Pfam" id="PF00400">
    <property type="entry name" value="WD40"/>
    <property type="match status" value="2"/>
</dbReference>
<evidence type="ECO:0000313" key="8">
    <source>
        <dbReference type="Proteomes" id="UP000030645"/>
    </source>
</evidence>
<dbReference type="InterPro" id="IPR051243">
    <property type="entry name" value="PcG_WD-repeat"/>
</dbReference>
<dbReference type="Proteomes" id="UP000030645">
    <property type="component" value="Unassembled WGS sequence"/>
</dbReference>
<dbReference type="PROSITE" id="PS50082">
    <property type="entry name" value="WD_REPEATS_2"/>
    <property type="match status" value="1"/>
</dbReference>
<keyword evidence="5" id="KW-0804">Transcription</keyword>
<keyword evidence="3" id="KW-0677">Repeat</keyword>
<dbReference type="EMBL" id="KE344069">
    <property type="protein sequence ID" value="EXB52562.1"/>
    <property type="molecule type" value="Genomic_DNA"/>
</dbReference>
<dbReference type="STRING" id="981085.W9QZV6"/>
<keyword evidence="4" id="KW-0805">Transcription regulation</keyword>
<evidence type="ECO:0000256" key="6">
    <source>
        <dbReference type="PROSITE-ProRule" id="PRU00221"/>
    </source>
</evidence>